<keyword evidence="1" id="KW-1133">Transmembrane helix</keyword>
<dbReference type="WBParaSite" id="PgR055_g031_t03">
    <property type="protein sequence ID" value="PgR055_g031_t03"/>
    <property type="gene ID" value="PgR055_g031"/>
</dbReference>
<name>A0A915BRY7_PARUN</name>
<evidence type="ECO:0000313" key="2">
    <source>
        <dbReference type="Proteomes" id="UP000887569"/>
    </source>
</evidence>
<accession>A0A915BRY7</accession>
<organism evidence="2 3">
    <name type="scientific">Parascaris univalens</name>
    <name type="common">Nematode worm</name>
    <dbReference type="NCBI Taxonomy" id="6257"/>
    <lineage>
        <taxon>Eukaryota</taxon>
        <taxon>Metazoa</taxon>
        <taxon>Ecdysozoa</taxon>
        <taxon>Nematoda</taxon>
        <taxon>Chromadorea</taxon>
        <taxon>Rhabditida</taxon>
        <taxon>Spirurina</taxon>
        <taxon>Ascaridomorpha</taxon>
        <taxon>Ascaridoidea</taxon>
        <taxon>Ascarididae</taxon>
        <taxon>Parascaris</taxon>
    </lineage>
</organism>
<dbReference type="Proteomes" id="UP000887569">
    <property type="component" value="Unplaced"/>
</dbReference>
<keyword evidence="2" id="KW-1185">Reference proteome</keyword>
<sequence>MVMGLRVIPCGNQSLALLIAKCSAKCCISPASVVFLKHFDRQYGRFLINSNKCSYACAILVLFVKLYSMTKPCTLFRSSLRSANGQHSTTKSRSRYFIMMFITHSHLGVQILSAADMLATAFIGAPHRDFSPSLWSLRRLLVFTHEFISSHQRFIRNIMSYYPVSILLAFPPCISLSLFPSVY</sequence>
<reference evidence="3" key="1">
    <citation type="submission" date="2022-11" db="UniProtKB">
        <authorList>
            <consortium name="WormBaseParasite"/>
        </authorList>
    </citation>
    <scope>IDENTIFICATION</scope>
</reference>
<dbReference type="AlphaFoldDB" id="A0A915BRY7"/>
<proteinExistence type="predicted"/>
<evidence type="ECO:0000256" key="1">
    <source>
        <dbReference type="SAM" id="Phobius"/>
    </source>
</evidence>
<evidence type="ECO:0000313" key="3">
    <source>
        <dbReference type="WBParaSite" id="PgR055_g031_t03"/>
    </source>
</evidence>
<feature type="transmembrane region" description="Helical" evidence="1">
    <location>
        <begin position="161"/>
        <end position="179"/>
    </location>
</feature>
<protein>
    <submittedName>
        <fullName evidence="3">Transmembrane protein adipocyte-associated 1 homolog</fullName>
    </submittedName>
</protein>
<keyword evidence="1" id="KW-0812">Transmembrane</keyword>
<keyword evidence="1" id="KW-0472">Membrane</keyword>